<dbReference type="PANTHER" id="PTHR45453:SF1">
    <property type="entry name" value="PHOSPHATE REGULON SENSOR PROTEIN PHOR"/>
    <property type="match status" value="1"/>
</dbReference>
<keyword evidence="9" id="KW-0812">Transmembrane</keyword>
<dbReference type="InterPro" id="IPR004358">
    <property type="entry name" value="Sig_transdc_His_kin-like_C"/>
</dbReference>
<dbReference type="InterPro" id="IPR036097">
    <property type="entry name" value="HisK_dim/P_sf"/>
</dbReference>
<keyword evidence="12" id="KW-1185">Reference proteome</keyword>
<reference evidence="11 12" key="1">
    <citation type="submission" date="2022-08" db="EMBL/GenBank/DDBJ databases">
        <title>Tractidigestivibacter montrealensis type strain KD21.</title>
        <authorList>
            <person name="Diop K."/>
            <person name="Richard C."/>
            <person name="Routy B."/>
        </authorList>
    </citation>
    <scope>NUCLEOTIDE SEQUENCE [LARGE SCALE GENOMIC DNA]</scope>
    <source>
        <strain evidence="11 12">KD21</strain>
    </source>
</reference>
<dbReference type="SUPFAM" id="SSF47384">
    <property type="entry name" value="Homodimeric domain of signal transducing histidine kinase"/>
    <property type="match status" value="1"/>
</dbReference>
<evidence type="ECO:0000256" key="6">
    <source>
        <dbReference type="ARBA" id="ARBA00022777"/>
    </source>
</evidence>
<keyword evidence="9" id="KW-0472">Membrane</keyword>
<proteinExistence type="predicted"/>
<dbReference type="InterPro" id="IPR003594">
    <property type="entry name" value="HATPase_dom"/>
</dbReference>
<comment type="caution">
    <text evidence="11">The sequence shown here is derived from an EMBL/GenBank/DDBJ whole genome shotgun (WGS) entry which is preliminary data.</text>
</comment>
<dbReference type="Gene3D" id="3.30.565.10">
    <property type="entry name" value="Histidine kinase-like ATPase, C-terminal domain"/>
    <property type="match status" value="1"/>
</dbReference>
<accession>A0ABT1Z9J3</accession>
<dbReference type="PRINTS" id="PR00344">
    <property type="entry name" value="BCTRLSENSOR"/>
</dbReference>
<dbReference type="SUPFAM" id="SSF55874">
    <property type="entry name" value="ATPase domain of HSP90 chaperone/DNA topoisomerase II/histidine kinase"/>
    <property type="match status" value="1"/>
</dbReference>
<dbReference type="InterPro" id="IPR036890">
    <property type="entry name" value="HATPase_C_sf"/>
</dbReference>
<dbReference type="RefSeq" id="WP_258499349.1">
    <property type="nucleotide sequence ID" value="NZ_JANSKA010000005.1"/>
</dbReference>
<feature type="transmembrane region" description="Helical" evidence="9">
    <location>
        <begin position="9"/>
        <end position="34"/>
    </location>
</feature>
<evidence type="ECO:0000313" key="11">
    <source>
        <dbReference type="EMBL" id="MCR9036893.1"/>
    </source>
</evidence>
<dbReference type="InterPro" id="IPR003661">
    <property type="entry name" value="HisK_dim/P_dom"/>
</dbReference>
<dbReference type="PROSITE" id="PS50109">
    <property type="entry name" value="HIS_KIN"/>
    <property type="match status" value="1"/>
</dbReference>
<dbReference type="EMBL" id="JANSKA010000005">
    <property type="protein sequence ID" value="MCR9036893.1"/>
    <property type="molecule type" value="Genomic_DNA"/>
</dbReference>
<gene>
    <name evidence="11" type="ORF">NVS32_08040</name>
</gene>
<evidence type="ECO:0000313" key="12">
    <source>
        <dbReference type="Proteomes" id="UP001204320"/>
    </source>
</evidence>
<keyword evidence="7" id="KW-0902">Two-component regulatory system</keyword>
<evidence type="ECO:0000256" key="3">
    <source>
        <dbReference type="ARBA" id="ARBA00012438"/>
    </source>
</evidence>
<evidence type="ECO:0000256" key="8">
    <source>
        <dbReference type="ARBA" id="ARBA00039401"/>
    </source>
</evidence>
<dbReference type="Pfam" id="PF00512">
    <property type="entry name" value="HisKA"/>
    <property type="match status" value="1"/>
</dbReference>
<dbReference type="PANTHER" id="PTHR45453">
    <property type="entry name" value="PHOSPHATE REGULON SENSOR PROTEIN PHOR"/>
    <property type="match status" value="1"/>
</dbReference>
<evidence type="ECO:0000259" key="10">
    <source>
        <dbReference type="PROSITE" id="PS50109"/>
    </source>
</evidence>
<dbReference type="SMART" id="SM00388">
    <property type="entry name" value="HisKA"/>
    <property type="match status" value="1"/>
</dbReference>
<evidence type="ECO:0000256" key="9">
    <source>
        <dbReference type="SAM" id="Phobius"/>
    </source>
</evidence>
<keyword evidence="5" id="KW-0808">Transferase</keyword>
<dbReference type="Gene3D" id="1.10.287.130">
    <property type="match status" value="1"/>
</dbReference>
<comment type="catalytic activity">
    <reaction evidence="1">
        <text>ATP + protein L-histidine = ADP + protein N-phospho-L-histidine.</text>
        <dbReference type="EC" id="2.7.13.3"/>
    </reaction>
</comment>
<evidence type="ECO:0000256" key="1">
    <source>
        <dbReference type="ARBA" id="ARBA00000085"/>
    </source>
</evidence>
<dbReference type="EC" id="2.7.13.3" evidence="3"/>
<protein>
    <recommendedName>
        <fullName evidence="8">Sensor-like histidine kinase SenX3</fullName>
        <ecNumber evidence="3">2.7.13.3</ecNumber>
    </recommendedName>
</protein>
<comment type="subcellular location">
    <subcellularLocation>
        <location evidence="2">Cell membrane</location>
    </subcellularLocation>
</comment>
<dbReference type="Proteomes" id="UP001204320">
    <property type="component" value="Unassembled WGS sequence"/>
</dbReference>
<keyword evidence="9" id="KW-1133">Transmembrane helix</keyword>
<feature type="domain" description="Histidine kinase" evidence="10">
    <location>
        <begin position="191"/>
        <end position="409"/>
    </location>
</feature>
<dbReference type="CDD" id="cd00082">
    <property type="entry name" value="HisKA"/>
    <property type="match status" value="1"/>
</dbReference>
<dbReference type="CDD" id="cd00075">
    <property type="entry name" value="HATPase"/>
    <property type="match status" value="1"/>
</dbReference>
<dbReference type="InterPro" id="IPR005467">
    <property type="entry name" value="His_kinase_dom"/>
</dbReference>
<name>A0ABT1Z9J3_9ACTN</name>
<evidence type="ECO:0000256" key="2">
    <source>
        <dbReference type="ARBA" id="ARBA00004236"/>
    </source>
</evidence>
<dbReference type="SMART" id="SM00387">
    <property type="entry name" value="HATPase_c"/>
    <property type="match status" value="1"/>
</dbReference>
<evidence type="ECO:0000256" key="5">
    <source>
        <dbReference type="ARBA" id="ARBA00022679"/>
    </source>
</evidence>
<dbReference type="Pfam" id="PF02518">
    <property type="entry name" value="HATPase_c"/>
    <property type="match status" value="1"/>
</dbReference>
<keyword evidence="6 11" id="KW-0418">Kinase</keyword>
<organism evidence="11 12">
    <name type="scientific">Tractidigestivibacter montrealensis</name>
    <dbReference type="NCBI Taxonomy" id="2972466"/>
    <lineage>
        <taxon>Bacteria</taxon>
        <taxon>Bacillati</taxon>
        <taxon>Actinomycetota</taxon>
        <taxon>Coriobacteriia</taxon>
        <taxon>Coriobacteriales</taxon>
        <taxon>Atopobiaceae</taxon>
        <taxon>Tractidigestivibacter</taxon>
    </lineage>
</organism>
<keyword evidence="4" id="KW-0597">Phosphoprotein</keyword>
<dbReference type="InterPro" id="IPR050351">
    <property type="entry name" value="BphY/WalK/GraS-like"/>
</dbReference>
<feature type="transmembrane region" description="Helical" evidence="9">
    <location>
        <begin position="153"/>
        <end position="175"/>
    </location>
</feature>
<evidence type="ECO:0000256" key="7">
    <source>
        <dbReference type="ARBA" id="ARBA00023012"/>
    </source>
</evidence>
<sequence length="409" mass="44660">MLQKLRREFVVITMALVGLVLVVALGSALVSSYMNQSSMVYSALTHGLREDIDFTPRFGDQGDGDEPHGPNWLTLSADVSTDGTIIAKSSYYIDPGVLTQVIAEVLASSEDSGHNANLHLSWMRSQNETGWRVSIVDTQSVDAALARQTATDVVIVLVAMAVLFVIVWILSAWIMKPIQKSWDSQRRFVSDASHELKTPLAVILANTQILLDDPQMPAETRTWVENTNDEASHMKALVEDLLTLAHTDEAQADGAKHVLALEDFDLSEVVDECAIEFDGVAYERGCSIESDIEPNIHIQADRTQIARAVRTLVDNATKYATKGTAVSVRLKKADKRVVLTVNNASAPMDPDDLEHIFDRFYRSDKARSREETGGFGLGLAICKGIVDAHGGSITATSTAEEGTTFTITL</sequence>
<evidence type="ECO:0000256" key="4">
    <source>
        <dbReference type="ARBA" id="ARBA00022553"/>
    </source>
</evidence>
<dbReference type="GO" id="GO:0016301">
    <property type="term" value="F:kinase activity"/>
    <property type="evidence" value="ECO:0007669"/>
    <property type="project" value="UniProtKB-KW"/>
</dbReference>